<reference evidence="1 2" key="1">
    <citation type="submission" date="2018-08" db="EMBL/GenBank/DDBJ databases">
        <title>A genome reference for cultivated species of the human gut microbiota.</title>
        <authorList>
            <person name="Zou Y."/>
            <person name="Xue W."/>
            <person name="Luo G."/>
        </authorList>
    </citation>
    <scope>NUCLEOTIDE SEQUENCE [LARGE SCALE GENOMIC DNA]</scope>
    <source>
        <strain evidence="1 2">AM16-54</strain>
    </source>
</reference>
<organism evidence="1 2">
    <name type="scientific">Segatella copri</name>
    <dbReference type="NCBI Taxonomy" id="165179"/>
    <lineage>
        <taxon>Bacteria</taxon>
        <taxon>Pseudomonadati</taxon>
        <taxon>Bacteroidota</taxon>
        <taxon>Bacteroidia</taxon>
        <taxon>Bacteroidales</taxon>
        <taxon>Prevotellaceae</taxon>
        <taxon>Segatella</taxon>
    </lineage>
</organism>
<dbReference type="Proteomes" id="UP000284548">
    <property type="component" value="Unassembled WGS sequence"/>
</dbReference>
<comment type="caution">
    <text evidence="1">The sequence shown here is derived from an EMBL/GenBank/DDBJ whole genome shotgun (WGS) entry which is preliminary data.</text>
</comment>
<evidence type="ECO:0000313" key="1">
    <source>
        <dbReference type="EMBL" id="RHH85320.1"/>
    </source>
</evidence>
<gene>
    <name evidence="1" type="ORF">DW192_00910</name>
</gene>
<accession>A0A3R6IBL2</accession>
<sequence length="74" mass="8372">MYKIEERILTDSNMKASELIEHLKSYIDITGGDCEMLVFDKAEGVSCDINDTTSDGDYVFLHISSDKYTTKTPE</sequence>
<name>A0A3R6IBL2_9BACT</name>
<evidence type="ECO:0000313" key="2">
    <source>
        <dbReference type="Proteomes" id="UP000284548"/>
    </source>
</evidence>
<dbReference type="EMBL" id="QRKB01000001">
    <property type="protein sequence ID" value="RHH85320.1"/>
    <property type="molecule type" value="Genomic_DNA"/>
</dbReference>
<protein>
    <submittedName>
        <fullName evidence="1">Uncharacterized protein</fullName>
    </submittedName>
</protein>
<dbReference type="AlphaFoldDB" id="A0A3R6IBL2"/>
<proteinExistence type="predicted"/>